<feature type="domain" description="PLD phosphodiesterase" evidence="1">
    <location>
        <begin position="344"/>
        <end position="371"/>
    </location>
</feature>
<name>A0ABT8JUF3_9BACL</name>
<dbReference type="Proteomes" id="UP001175097">
    <property type="component" value="Unassembled WGS sequence"/>
</dbReference>
<evidence type="ECO:0000259" key="1">
    <source>
        <dbReference type="PROSITE" id="PS50035"/>
    </source>
</evidence>
<dbReference type="Gene3D" id="3.30.870.10">
    <property type="entry name" value="Endonuclease Chain A"/>
    <property type="match status" value="2"/>
</dbReference>
<comment type="caution">
    <text evidence="2">The sequence shown here is derived from an EMBL/GenBank/DDBJ whole genome shotgun (WGS) entry which is preliminary data.</text>
</comment>
<organism evidence="2 3">
    <name type="scientific">Sporosarcina highlanderae</name>
    <dbReference type="NCBI Taxonomy" id="3035916"/>
    <lineage>
        <taxon>Bacteria</taxon>
        <taxon>Bacillati</taxon>
        <taxon>Bacillota</taxon>
        <taxon>Bacilli</taxon>
        <taxon>Bacillales</taxon>
        <taxon>Caryophanaceae</taxon>
        <taxon>Sporosarcina</taxon>
    </lineage>
</organism>
<keyword evidence="3" id="KW-1185">Reference proteome</keyword>
<dbReference type="Pfam" id="PF13091">
    <property type="entry name" value="PLDc_2"/>
    <property type="match status" value="2"/>
</dbReference>
<accession>A0ABT8JUF3</accession>
<reference evidence="2" key="1">
    <citation type="submission" date="2023-03" db="EMBL/GenBank/DDBJ databases">
        <title>MT1 and MT2 Draft Genomes of Novel Species.</title>
        <authorList>
            <person name="Venkateswaran K."/>
        </authorList>
    </citation>
    <scope>NUCLEOTIDE SEQUENCE</scope>
    <source>
        <strain evidence="2">F6_3S_P_2</strain>
    </source>
</reference>
<dbReference type="PANTHER" id="PTHR21248:SF22">
    <property type="entry name" value="PHOSPHOLIPASE D"/>
    <property type="match status" value="1"/>
</dbReference>
<dbReference type="InterPro" id="IPR001736">
    <property type="entry name" value="PLipase_D/transphosphatidylase"/>
</dbReference>
<evidence type="ECO:0000313" key="3">
    <source>
        <dbReference type="Proteomes" id="UP001175097"/>
    </source>
</evidence>
<protein>
    <submittedName>
        <fullName evidence="2">Phosphatidylserine/phosphatidylglycerophosphate/ cardiolipin synthase family protein</fullName>
    </submittedName>
</protein>
<dbReference type="SMART" id="SM00155">
    <property type="entry name" value="PLDc"/>
    <property type="match status" value="2"/>
</dbReference>
<dbReference type="RefSeq" id="WP_301245132.1">
    <property type="nucleotide sequence ID" value="NZ_JAROCC010000014.1"/>
</dbReference>
<evidence type="ECO:0000313" key="2">
    <source>
        <dbReference type="EMBL" id="MDN4608793.1"/>
    </source>
</evidence>
<dbReference type="PANTHER" id="PTHR21248">
    <property type="entry name" value="CARDIOLIPIN SYNTHASE"/>
    <property type="match status" value="1"/>
</dbReference>
<dbReference type="InterPro" id="IPR025202">
    <property type="entry name" value="PLD-like_dom"/>
</dbReference>
<proteinExistence type="predicted"/>
<dbReference type="PROSITE" id="PS50035">
    <property type="entry name" value="PLD"/>
    <property type="match status" value="2"/>
</dbReference>
<gene>
    <name evidence="2" type="ORF">P5G49_15135</name>
</gene>
<dbReference type="SUPFAM" id="SSF56024">
    <property type="entry name" value="Phospholipase D/nuclease"/>
    <property type="match status" value="2"/>
</dbReference>
<feature type="domain" description="PLD phosphodiesterase" evidence="1">
    <location>
        <begin position="131"/>
        <end position="162"/>
    </location>
</feature>
<sequence length="463" mass="51808">MPNNLNSSFPNVPSPKRASYPVRSGNALLPLVDGEPAFRRICEAIEQAEHSVWVTITFMWASCQMPDGRGTPLDVLNRAAARGLDVKIIFWRPDTETESLKTNAFWGAPEHFTKLIESNSTVSIRWDRAQPGYCQHQKSWLIDAGKPTETAFLGGINLNPHSVVQPGHRGKGQNHDVYIELKGPSAVDVHHNFVQRWNEASERYLSDGLWGQGSKYDLPFPTAIPEIAGDAFVQIQRTVHSGRYINGQAAPQANPFDIQSGEQSNFDQYCGAIKAARHSIYLEHQHIDVPEIVSNLRDALLRGVEVVAVVPAEGAMTTEFADLTAFNNFTLAGIAGMSDDGKRNPVWIHSKLMIVDGEWGTVGSCNLHRYSLFGNCEMNAAFWDKGTARTFLSELFREHIDHDISDLDHLAALQLFRETARDNRLRFEKGDLHWKGIAYELQPMILDESGNNKPVFKDKMVFS</sequence>
<dbReference type="EMBL" id="JAROCC010000014">
    <property type="protein sequence ID" value="MDN4608793.1"/>
    <property type="molecule type" value="Genomic_DNA"/>
</dbReference>